<dbReference type="Proteomes" id="UP000051330">
    <property type="component" value="Unassembled WGS sequence"/>
</dbReference>
<feature type="transmembrane region" description="Helical" evidence="1">
    <location>
        <begin position="32"/>
        <end position="50"/>
    </location>
</feature>
<accession>A0A0R1N3G4</accession>
<evidence type="ECO:0000256" key="1">
    <source>
        <dbReference type="SAM" id="Phobius"/>
    </source>
</evidence>
<dbReference type="AlphaFoldDB" id="A0A0R1N3G4"/>
<reference evidence="2 3" key="1">
    <citation type="journal article" date="2015" name="Genome Announc.">
        <title>Expanding the biotechnology potential of lactobacilli through comparative genomics of 213 strains and associated genera.</title>
        <authorList>
            <person name="Sun Z."/>
            <person name="Harris H.M."/>
            <person name="McCann A."/>
            <person name="Guo C."/>
            <person name="Argimon S."/>
            <person name="Zhang W."/>
            <person name="Yang X."/>
            <person name="Jeffery I.B."/>
            <person name="Cooney J.C."/>
            <person name="Kagawa T.F."/>
            <person name="Liu W."/>
            <person name="Song Y."/>
            <person name="Salvetti E."/>
            <person name="Wrobel A."/>
            <person name="Rasinkangas P."/>
            <person name="Parkhill J."/>
            <person name="Rea M.C."/>
            <person name="O'Sullivan O."/>
            <person name="Ritari J."/>
            <person name="Douillard F.P."/>
            <person name="Paul Ross R."/>
            <person name="Yang R."/>
            <person name="Briner A.E."/>
            <person name="Felis G.E."/>
            <person name="de Vos W.M."/>
            <person name="Barrangou R."/>
            <person name="Klaenhammer T.R."/>
            <person name="Caufield P.W."/>
            <person name="Cui Y."/>
            <person name="Zhang H."/>
            <person name="O'Toole P.W."/>
        </authorList>
    </citation>
    <scope>NUCLEOTIDE SEQUENCE [LARGE SCALE GENOMIC DNA]</scope>
    <source>
        <strain evidence="2 3">DSM 12744</strain>
    </source>
</reference>
<keyword evidence="1" id="KW-1133">Transmembrane helix</keyword>
<keyword evidence="3" id="KW-1185">Reference proteome</keyword>
<name>A0A0R1N3G4_9LACO</name>
<dbReference type="PATRIC" id="fig|1423792.3.peg.3241"/>
<dbReference type="OrthoDB" id="2299532at2"/>
<evidence type="ECO:0000313" key="3">
    <source>
        <dbReference type="Proteomes" id="UP000051330"/>
    </source>
</evidence>
<comment type="caution">
    <text evidence="2">The sequence shown here is derived from an EMBL/GenBank/DDBJ whole genome shotgun (WGS) entry which is preliminary data.</text>
</comment>
<dbReference type="EMBL" id="AZEC01000009">
    <property type="protein sequence ID" value="KRL12277.1"/>
    <property type="molecule type" value="Genomic_DNA"/>
</dbReference>
<dbReference type="STRING" id="1423792.FD09_GL003147"/>
<organism evidence="2 3">
    <name type="scientific">Schleiferilactobacillus perolens DSM 12744</name>
    <dbReference type="NCBI Taxonomy" id="1423792"/>
    <lineage>
        <taxon>Bacteria</taxon>
        <taxon>Bacillati</taxon>
        <taxon>Bacillota</taxon>
        <taxon>Bacilli</taxon>
        <taxon>Lactobacillales</taxon>
        <taxon>Lactobacillaceae</taxon>
        <taxon>Schleiferilactobacillus</taxon>
    </lineage>
</organism>
<keyword evidence="1" id="KW-0472">Membrane</keyword>
<proteinExistence type="predicted"/>
<sequence>MTVLFIIVFAALLLVVVLERRALVIKARRRWGFTIILWIVAAGVGILPWWQRGSTDYLISGLFTAGVLILLTIWRQGLAPFAVINGILATRAYSALTSYTLTPDKDFVVITFYSGTMRVTRLNLLADETTVRQFLNKYAENIHSLAEAPSAE</sequence>
<gene>
    <name evidence="2" type="ORF">FD09_GL003147</name>
</gene>
<protein>
    <recommendedName>
        <fullName evidence="4">DUF5673 domain-containing protein</fullName>
    </recommendedName>
</protein>
<evidence type="ECO:0000313" key="2">
    <source>
        <dbReference type="EMBL" id="KRL12277.1"/>
    </source>
</evidence>
<evidence type="ECO:0008006" key="4">
    <source>
        <dbReference type="Google" id="ProtNLM"/>
    </source>
</evidence>
<keyword evidence="1" id="KW-0812">Transmembrane</keyword>
<dbReference type="RefSeq" id="WP_057821098.1">
    <property type="nucleotide sequence ID" value="NZ_AZEC01000009.1"/>
</dbReference>